<protein>
    <submittedName>
        <fullName evidence="1">Uncharacterized protein</fullName>
    </submittedName>
</protein>
<proteinExistence type="predicted"/>
<gene>
    <name evidence="1" type="ORF">MRB53_007830</name>
</gene>
<dbReference type="Proteomes" id="UP001234297">
    <property type="component" value="Chromosome 2"/>
</dbReference>
<evidence type="ECO:0000313" key="2">
    <source>
        <dbReference type="Proteomes" id="UP001234297"/>
    </source>
</evidence>
<reference evidence="1 2" key="1">
    <citation type="journal article" date="2022" name="Hortic Res">
        <title>A haplotype resolved chromosomal level avocado genome allows analysis of novel avocado genes.</title>
        <authorList>
            <person name="Nath O."/>
            <person name="Fletcher S.J."/>
            <person name="Hayward A."/>
            <person name="Shaw L.M."/>
            <person name="Masouleh A.K."/>
            <person name="Furtado A."/>
            <person name="Henry R.J."/>
            <person name="Mitter N."/>
        </authorList>
    </citation>
    <scope>NUCLEOTIDE SEQUENCE [LARGE SCALE GENOMIC DNA]</scope>
    <source>
        <strain evidence="2">cv. Hass</strain>
    </source>
</reference>
<accession>A0ACC2MLP7</accession>
<keyword evidence="2" id="KW-1185">Reference proteome</keyword>
<name>A0ACC2MLP7_PERAE</name>
<dbReference type="EMBL" id="CM056810">
    <property type="protein sequence ID" value="KAJ8646082.1"/>
    <property type="molecule type" value="Genomic_DNA"/>
</dbReference>
<organism evidence="1 2">
    <name type="scientific">Persea americana</name>
    <name type="common">Avocado</name>
    <dbReference type="NCBI Taxonomy" id="3435"/>
    <lineage>
        <taxon>Eukaryota</taxon>
        <taxon>Viridiplantae</taxon>
        <taxon>Streptophyta</taxon>
        <taxon>Embryophyta</taxon>
        <taxon>Tracheophyta</taxon>
        <taxon>Spermatophyta</taxon>
        <taxon>Magnoliopsida</taxon>
        <taxon>Magnoliidae</taxon>
        <taxon>Laurales</taxon>
        <taxon>Lauraceae</taxon>
        <taxon>Persea</taxon>
    </lineage>
</organism>
<evidence type="ECO:0000313" key="1">
    <source>
        <dbReference type="EMBL" id="KAJ8646082.1"/>
    </source>
</evidence>
<comment type="caution">
    <text evidence="1">The sequence shown here is derived from an EMBL/GenBank/DDBJ whole genome shotgun (WGS) entry which is preliminary data.</text>
</comment>
<sequence>MPPSNENPGSATTLGWLKLKFDGSFNTNNGKSDIGGLIRDPYAYGKLVMTYTAEVHAKHPLESELLALQREISHATELDASAIQIEGDYPALITTVQNSANLTWDLMPLGNIARVC</sequence>